<dbReference type="Gene3D" id="3.40.33.10">
    <property type="entry name" value="CAP"/>
    <property type="match status" value="1"/>
</dbReference>
<feature type="region of interest" description="Disordered" evidence="1">
    <location>
        <begin position="28"/>
        <end position="58"/>
    </location>
</feature>
<accession>A0A1B4G2J4</accession>
<dbReference type="Proteomes" id="UP000067711">
    <property type="component" value="Chromosome 1"/>
</dbReference>
<dbReference type="InterPro" id="IPR014044">
    <property type="entry name" value="CAP_dom"/>
</dbReference>
<dbReference type="InterPro" id="IPR035940">
    <property type="entry name" value="CAP_sf"/>
</dbReference>
<keyword evidence="2" id="KW-0732">Signal</keyword>
<feature type="compositionally biased region" description="Low complexity" evidence="1">
    <location>
        <begin position="31"/>
        <end position="46"/>
    </location>
</feature>
<evidence type="ECO:0000313" key="5">
    <source>
        <dbReference type="Proteomes" id="UP000067711"/>
    </source>
</evidence>
<protein>
    <recommendedName>
        <fullName evidence="3">SCP domain-containing protein</fullName>
    </recommendedName>
</protein>
<dbReference type="CDD" id="cd05379">
    <property type="entry name" value="CAP_bacterial"/>
    <property type="match status" value="1"/>
</dbReference>
<evidence type="ECO:0000259" key="3">
    <source>
        <dbReference type="Pfam" id="PF00188"/>
    </source>
</evidence>
<name>A0A1B4G2J4_9BURK</name>
<reference evidence="4 5" key="1">
    <citation type="submission" date="2015-12" db="EMBL/GenBank/DDBJ databases">
        <title>Diversity of Burkholderia near neighbor genomes.</title>
        <authorList>
            <person name="Sahl J."/>
            <person name="Wagner D."/>
            <person name="Keim P."/>
        </authorList>
    </citation>
    <scope>NUCLEOTIDE SEQUENCE [LARGE SCALE GENOMIC DNA]</scope>
    <source>
        <strain evidence="4 5">BDU8</strain>
    </source>
</reference>
<organism evidence="4 5">
    <name type="scientific">Burkholderia mayonis</name>
    <dbReference type="NCBI Taxonomy" id="1385591"/>
    <lineage>
        <taxon>Bacteria</taxon>
        <taxon>Pseudomonadati</taxon>
        <taxon>Pseudomonadota</taxon>
        <taxon>Betaproteobacteria</taxon>
        <taxon>Burkholderiales</taxon>
        <taxon>Burkholderiaceae</taxon>
        <taxon>Burkholderia</taxon>
        <taxon>pseudomallei group</taxon>
    </lineage>
</organism>
<dbReference type="RefSeq" id="WP_066492531.1">
    <property type="nucleotide sequence ID" value="NZ_CP013389.1"/>
</dbReference>
<feature type="chain" id="PRO_5015343280" description="SCP domain-containing protein" evidence="2">
    <location>
        <begin position="22"/>
        <end position="372"/>
    </location>
</feature>
<evidence type="ECO:0000313" key="4">
    <source>
        <dbReference type="EMBL" id="AOJ10100.1"/>
    </source>
</evidence>
<feature type="signal peptide" evidence="2">
    <location>
        <begin position="1"/>
        <end position="21"/>
    </location>
</feature>
<dbReference type="PROSITE" id="PS51257">
    <property type="entry name" value="PROKAR_LIPOPROTEIN"/>
    <property type="match status" value="1"/>
</dbReference>
<evidence type="ECO:0000256" key="2">
    <source>
        <dbReference type="SAM" id="SignalP"/>
    </source>
</evidence>
<evidence type="ECO:0000256" key="1">
    <source>
        <dbReference type="SAM" id="MobiDB-lite"/>
    </source>
</evidence>
<dbReference type="Pfam" id="PF00188">
    <property type="entry name" value="CAP"/>
    <property type="match status" value="1"/>
</dbReference>
<feature type="domain" description="SCP" evidence="3">
    <location>
        <begin position="79"/>
        <end position="208"/>
    </location>
</feature>
<sequence length="372" mass="37284">MKGITTISLSALATAAVLTLAACGGGGDGGSSTPTDNSSGNGSNGSNTGGNTAGVVPPQTSVGPSTYAADAMAFYAYTKLNNYRAAMGVGLLAQDPILDRAAQAHALYINSNLASGAITALSHDELPALANYYGATPLSRARKAGVPTNEWIGENVAAGMMHGSASSDADDCIDSLLSTVYHLQSLTYTQQTVGIGYQQETTQGSFACVLDSGQIAGVSGTPEANSLLTAAGQLLPQNIIATSPYDSEGGVAIKMASEVPNPAPDIAAPGRPILVRVGISAAGQVLNVTSMTLTAADGTVLPGRILVSQSSASGSSGVTADPNGILGSGTVVLLPLVPLSPNSRYTVSFTGVRTGINASTPISKTWSFTTKA</sequence>
<gene>
    <name evidence="4" type="ORF">WS71_22935</name>
</gene>
<dbReference type="AlphaFoldDB" id="A0A1B4G2J4"/>
<proteinExistence type="predicted"/>
<dbReference type="EMBL" id="CP013389">
    <property type="protein sequence ID" value="AOJ10100.1"/>
    <property type="molecule type" value="Genomic_DNA"/>
</dbReference>